<comment type="caution">
    <text evidence="4">The sequence shown here is derived from an EMBL/GenBank/DDBJ whole genome shotgun (WGS) entry which is preliminary data.</text>
</comment>
<dbReference type="Pfam" id="PF02543">
    <property type="entry name" value="Carbam_trans_N"/>
    <property type="match status" value="1"/>
</dbReference>
<keyword evidence="5" id="KW-1185">Reference proteome</keyword>
<reference evidence="5" key="1">
    <citation type="submission" date="2017-07" db="EMBL/GenBank/DDBJ databases">
        <title>Comparative genome mining reveals phylogenetic distribution patterns of secondary metabolites in Amycolatopsis.</title>
        <authorList>
            <person name="Adamek M."/>
            <person name="Alanjary M."/>
            <person name="Sales-Ortells H."/>
            <person name="Goodfellow M."/>
            <person name="Bull A.T."/>
            <person name="Kalinowski J."/>
            <person name="Ziemert N."/>
        </authorList>
    </citation>
    <scope>NUCLEOTIDE SEQUENCE [LARGE SCALE GENOMIC DNA]</scope>
    <source>
        <strain evidence="5">H5</strain>
    </source>
</reference>
<feature type="domain" description="Carbamoyltransferase C-terminal" evidence="3">
    <location>
        <begin position="409"/>
        <end position="581"/>
    </location>
</feature>
<evidence type="ECO:0000259" key="3">
    <source>
        <dbReference type="Pfam" id="PF16861"/>
    </source>
</evidence>
<dbReference type="InterPro" id="IPR043129">
    <property type="entry name" value="ATPase_NBD"/>
</dbReference>
<dbReference type="EMBL" id="NMUL01000085">
    <property type="protein sequence ID" value="OXM59353.1"/>
    <property type="molecule type" value="Genomic_DNA"/>
</dbReference>
<accession>A0A229SKI0</accession>
<dbReference type="Proteomes" id="UP000215199">
    <property type="component" value="Unassembled WGS sequence"/>
</dbReference>
<evidence type="ECO:0000313" key="4">
    <source>
        <dbReference type="EMBL" id="OXM59353.1"/>
    </source>
</evidence>
<gene>
    <name evidence="4" type="ORF">CF165_48140</name>
</gene>
<protein>
    <submittedName>
        <fullName evidence="4">Carbamoyltransferase</fullName>
    </submittedName>
</protein>
<evidence type="ECO:0000256" key="1">
    <source>
        <dbReference type="ARBA" id="ARBA00006129"/>
    </source>
</evidence>
<dbReference type="Pfam" id="PF16861">
    <property type="entry name" value="Carbam_trans_C"/>
    <property type="match status" value="1"/>
</dbReference>
<dbReference type="PANTHER" id="PTHR34847">
    <property type="entry name" value="NODULATION PROTEIN U"/>
    <property type="match status" value="1"/>
</dbReference>
<dbReference type="PANTHER" id="PTHR34847:SF1">
    <property type="entry name" value="NODULATION PROTEIN U"/>
    <property type="match status" value="1"/>
</dbReference>
<dbReference type="SUPFAM" id="SSF53067">
    <property type="entry name" value="Actin-like ATPase domain"/>
    <property type="match status" value="1"/>
</dbReference>
<feature type="domain" description="Carbamoyltransferase" evidence="2">
    <location>
        <begin position="34"/>
        <end position="356"/>
    </location>
</feature>
<name>A0A229SKI0_9PSEU</name>
<keyword evidence="4" id="KW-0808">Transferase</keyword>
<dbReference type="RefSeq" id="WP_093954305.1">
    <property type="nucleotide sequence ID" value="NZ_NMUL01000085.1"/>
</dbReference>
<organism evidence="4 5">
    <name type="scientific">Amycolatopsis vastitatis</name>
    <dbReference type="NCBI Taxonomy" id="1905142"/>
    <lineage>
        <taxon>Bacteria</taxon>
        <taxon>Bacillati</taxon>
        <taxon>Actinomycetota</taxon>
        <taxon>Actinomycetes</taxon>
        <taxon>Pseudonocardiales</taxon>
        <taxon>Pseudonocardiaceae</taxon>
        <taxon>Amycolatopsis</taxon>
    </lineage>
</organism>
<dbReference type="InterPro" id="IPR003696">
    <property type="entry name" value="Carbtransf_dom"/>
</dbReference>
<dbReference type="GO" id="GO:0016740">
    <property type="term" value="F:transferase activity"/>
    <property type="evidence" value="ECO:0007669"/>
    <property type="project" value="UniProtKB-KW"/>
</dbReference>
<comment type="similarity">
    <text evidence="1">Belongs to the NodU/CmcH family.</text>
</comment>
<dbReference type="InterPro" id="IPR051338">
    <property type="entry name" value="NodU/CmcH_Carbamoyltrnsfr"/>
</dbReference>
<dbReference type="AlphaFoldDB" id="A0A229SKI0"/>
<dbReference type="OrthoDB" id="9780777at2"/>
<evidence type="ECO:0000259" key="2">
    <source>
        <dbReference type="Pfam" id="PF02543"/>
    </source>
</evidence>
<proteinExistence type="inferred from homology"/>
<dbReference type="Gene3D" id="3.90.870.20">
    <property type="entry name" value="Carbamoyltransferase, C-terminal domain"/>
    <property type="match status" value="1"/>
</dbReference>
<dbReference type="InterPro" id="IPR038152">
    <property type="entry name" value="Carbam_trans_C_sf"/>
</dbReference>
<dbReference type="InterPro" id="IPR031730">
    <property type="entry name" value="Carbam_trans_C"/>
</dbReference>
<sequence>MIVLGYSGVHGSAEFTARKFPDLSTRSQRFSQGYDSAAAIIVDGGVEFAIAEERLVGRKATGEFPVRAIELALDSLGLTPRDIHTVSHGFNFRRHKAYDANSTARERYDEVYSPQTQVALIRELLGEEWNGRFQPVEHHLAHAASAFYQSGFDRALVVVADGMGEQESLTVATADRNGIVPISRVGAAHSLGVFYSAITHHLGFVPAMDEYKVMGLAPYGDPARYIDALRDLIIPLGSYRFSIPLLAADTSERDRVTHASLMRHLGERIGSPRQPGEPLTESHADLAASLQAVFEENLMRILENGRAGTGMTQLCLAGGSALNCTMNSRALQSGLFDDVFVPPGAGDDGTSVGAALFTSAASGELPHPAPRLDMPYWGPAYPHTSIRDALLTHDLDVQEIAGKVAKATAERLSEGELVGWFQGRAEFGPRALGNRSILAEPSRRATRDRLNSVIKEREQFRPFAPMVTAEHVHDYFRLGRARPEAFHHMLFVAEVHPDLADSLAAVIHVDGTARVQVVTQSGNPLLWELLTEYAQLGHPPILLNTSFNLRGQPIVTSPQQAVDTFCRSQLDRLVIGPYNVRRRTVPKDSR</sequence>
<evidence type="ECO:0000313" key="5">
    <source>
        <dbReference type="Proteomes" id="UP000215199"/>
    </source>
</evidence>
<dbReference type="Gene3D" id="3.30.420.40">
    <property type="match status" value="2"/>
</dbReference>